<sequence>MEVRASLGGPADIRRQAVVRRKSGCHLVVRRKYGIRRWSDGSTASGGGPAELQRQAMVRRYSGQWSRSVEARAISDLSLTSLPMAWGPLFMKKGDSIYRFSRVAWLVNRWEINVYSILVHFYAFGIPPIWAILKYTANSKAIATPSRPPLPVGRHRRPPPSATTAGHRRPPPPATTSGHHRPPPSATANHHLRPPPTPPPATTASHHLRPSPLATAGNHLRPQPPATTSATADHHLRPPPPATASGNRRPPPPPPPATTFILHCNHFTSNQTKKNHPNMKELPYRASKDLMRTNLIQENLLRRMAENQWFTYNRRRRIDSDCSIRAIVARTVVLSSIRKGTAGFCDGKESRKSKIKERKGLMDVAEQRSRLLIGKRHTLSLSLSSPVLSLRPPVFLRGQNS</sequence>
<organism evidence="2 3">
    <name type="scientific">Dendrobium thyrsiflorum</name>
    <name type="common">Pinecone-like raceme dendrobium</name>
    <name type="synonym">Orchid</name>
    <dbReference type="NCBI Taxonomy" id="117978"/>
    <lineage>
        <taxon>Eukaryota</taxon>
        <taxon>Viridiplantae</taxon>
        <taxon>Streptophyta</taxon>
        <taxon>Embryophyta</taxon>
        <taxon>Tracheophyta</taxon>
        <taxon>Spermatophyta</taxon>
        <taxon>Magnoliopsida</taxon>
        <taxon>Liliopsida</taxon>
        <taxon>Asparagales</taxon>
        <taxon>Orchidaceae</taxon>
        <taxon>Epidendroideae</taxon>
        <taxon>Malaxideae</taxon>
        <taxon>Dendrobiinae</taxon>
        <taxon>Dendrobium</taxon>
    </lineage>
</organism>
<reference evidence="2 3" key="1">
    <citation type="journal article" date="2024" name="Plant Biotechnol. J.">
        <title>Dendrobium thyrsiflorum genome and its molecular insights into genes involved in important horticultural traits.</title>
        <authorList>
            <person name="Chen B."/>
            <person name="Wang J.Y."/>
            <person name="Zheng P.J."/>
            <person name="Li K.L."/>
            <person name="Liang Y.M."/>
            <person name="Chen X.F."/>
            <person name="Zhang C."/>
            <person name="Zhao X."/>
            <person name="He X."/>
            <person name="Zhang G.Q."/>
            <person name="Liu Z.J."/>
            <person name="Xu Q."/>
        </authorList>
    </citation>
    <scope>NUCLEOTIDE SEQUENCE [LARGE SCALE GENOMIC DNA]</scope>
    <source>
        <strain evidence="2">GZMU011</strain>
    </source>
</reference>
<keyword evidence="3" id="KW-1185">Reference proteome</keyword>
<protein>
    <submittedName>
        <fullName evidence="2">Uncharacterized protein</fullName>
    </submittedName>
</protein>
<name>A0ABD0UE36_DENTH</name>
<accession>A0ABD0UE36</accession>
<comment type="caution">
    <text evidence="2">The sequence shown here is derived from an EMBL/GenBank/DDBJ whole genome shotgun (WGS) entry which is preliminary data.</text>
</comment>
<proteinExistence type="predicted"/>
<feature type="region of interest" description="Disordered" evidence="1">
    <location>
        <begin position="144"/>
        <end position="259"/>
    </location>
</feature>
<evidence type="ECO:0000313" key="3">
    <source>
        <dbReference type="Proteomes" id="UP001552299"/>
    </source>
</evidence>
<evidence type="ECO:0000256" key="1">
    <source>
        <dbReference type="SAM" id="MobiDB-lite"/>
    </source>
</evidence>
<evidence type="ECO:0000313" key="2">
    <source>
        <dbReference type="EMBL" id="KAL0910968.1"/>
    </source>
</evidence>
<dbReference type="EMBL" id="JANQDX010000015">
    <property type="protein sequence ID" value="KAL0910968.1"/>
    <property type="molecule type" value="Genomic_DNA"/>
</dbReference>
<gene>
    <name evidence="2" type="ORF">M5K25_019067</name>
</gene>
<dbReference type="AlphaFoldDB" id="A0ABD0UE36"/>
<dbReference type="Proteomes" id="UP001552299">
    <property type="component" value="Unassembled WGS sequence"/>
</dbReference>